<reference evidence="12 13" key="1">
    <citation type="journal article" date="2008" name="Nature">
        <title>The Trichoplax genome and the nature of placozoans.</title>
        <authorList>
            <person name="Srivastava M."/>
            <person name="Begovic E."/>
            <person name="Chapman J."/>
            <person name="Putnam N.H."/>
            <person name="Hellsten U."/>
            <person name="Kawashima T."/>
            <person name="Kuo A."/>
            <person name="Mitros T."/>
            <person name="Salamov A."/>
            <person name="Carpenter M.L."/>
            <person name="Signorovitch A.Y."/>
            <person name="Moreno M.A."/>
            <person name="Kamm K."/>
            <person name="Grimwood J."/>
            <person name="Schmutz J."/>
            <person name="Shapiro H."/>
            <person name="Grigoriev I.V."/>
            <person name="Buss L.W."/>
            <person name="Schierwater B."/>
            <person name="Dellaporta S.L."/>
            <person name="Rokhsar D.S."/>
        </authorList>
    </citation>
    <scope>NUCLEOTIDE SEQUENCE [LARGE SCALE GENOMIC DNA]</scope>
    <source>
        <strain evidence="12 13">Grell-BS-1999</strain>
    </source>
</reference>
<name>B3RVT5_TRIAD</name>
<dbReference type="OMA" id="VHMDETS"/>
<keyword evidence="5" id="KW-0882">Thioester bond</keyword>
<dbReference type="InterPro" id="IPR036595">
    <property type="entry name" value="A-macroglobulin_rcpt-bd_sf"/>
</dbReference>
<organism evidence="12 13">
    <name type="scientific">Trichoplax adhaerens</name>
    <name type="common">Trichoplax reptans</name>
    <dbReference type="NCBI Taxonomy" id="10228"/>
    <lineage>
        <taxon>Eukaryota</taxon>
        <taxon>Metazoa</taxon>
        <taxon>Placozoa</taxon>
        <taxon>Uniplacotomia</taxon>
        <taxon>Trichoplacea</taxon>
        <taxon>Trichoplacidae</taxon>
        <taxon>Trichoplax</taxon>
    </lineage>
</organism>
<dbReference type="Gene3D" id="1.50.10.20">
    <property type="match status" value="1"/>
</dbReference>
<evidence type="ECO:0000313" key="12">
    <source>
        <dbReference type="EMBL" id="EDV25555.1"/>
    </source>
</evidence>
<evidence type="ECO:0000259" key="9">
    <source>
        <dbReference type="SMART" id="SM01359"/>
    </source>
</evidence>
<evidence type="ECO:0000256" key="4">
    <source>
        <dbReference type="ARBA" id="ARBA00022900"/>
    </source>
</evidence>
<dbReference type="Gene3D" id="2.20.130.20">
    <property type="match status" value="1"/>
</dbReference>
<dbReference type="InterPro" id="IPR011625">
    <property type="entry name" value="A2M_N_BRD"/>
</dbReference>
<dbReference type="Gene3D" id="2.60.40.1930">
    <property type="match status" value="4"/>
</dbReference>
<dbReference type="SUPFAM" id="SSF81296">
    <property type="entry name" value="E set domains"/>
    <property type="match status" value="1"/>
</dbReference>
<feature type="chain" id="PRO_5002798337" description="CD109 antigen" evidence="8">
    <location>
        <begin position="23"/>
        <end position="1373"/>
    </location>
</feature>
<evidence type="ECO:0000256" key="7">
    <source>
        <dbReference type="ARBA" id="ARBA00023180"/>
    </source>
</evidence>
<dbReference type="STRING" id="10228.B3RVT5"/>
<accession>B3RVT5</accession>
<keyword evidence="6" id="KW-1015">Disulfide bond</keyword>
<sequence length="1373" mass="150427">MVNRFILSAFFLLILGVASVSAIDKYDNGTYIITAPAIIRPGLPTMINVNILRAPQAVTTTAKIVSKNGTIMSQNSDTFYKGTPKSMTLQVPKNLKDDNYVLLVQSSGGLSFSQNKSIKVSTKTSSLFIQTDKAIYKPGQTSILTKDYPLADEPPLGKWTLRIVTKDDKAEKSFEIKEYVLPRFNTKVTLPSFGLNTDDKLTISISAKYTYGMPVKGVAYIKLNPKYWYSRGSKIPEIRKEEKIDGYLNISVPTSDIKWHLNKNKELNYFNLLVNVIVMEKLTSIKENGTSSMTYYSRPYRVNVVSSTSAFRPGMPYHAMLAVVQPDGKAVAASLSDYLTAYYGTKSKYSWTAYHYPSMWRSNNKEYIQLVNTSSSLKIGSTATFDVLSSKGISGVRLTFEVTSRGAIVASGSLDTTGQKTSLSFTVTQKMAPTARVLAYYIGDNYEVIGDSYQFQVDGLFENKVSLNFDKSTEAPGKNIKLKVKASPYSHVGVLAVDQSVLLMKTGNDLSVADVKKEIQSYGGNNYYPDYPIAFKRSVEFKRTVMPGGGYYSSNSMKGAFKQAGLVILTDALVSGSSYPPMYMLEDGAMAPNAQAGNANLANKEEGGEVAQPLYVRTFFPETWLWSDKNASSSGEVVINSLMPDTITSWVASAFAVSSATGFGLSPTHAKVRGFQPFFVNLNLPYSVIRGEHMALQAVVFNYLSTDLVVTLVLESSSNWQNIDLINSKIIGSGSQQYQLLVKAGQAASTYFPIMPMTIGSIPILVKASSNVASDAVVRQLRVEPEGIKQHYTENYMIQLSNGGRARHTFKVSLPPHLVSGSTSAKVNVIGDLMGPSISNLDSLLQMPYGCGEQNMLGFAPDIYISKYLTATNQATSRILDKAKRYMTKGYQKELTYRRSAGSYSAFGNRDKAGSMWLTAFVVKCFSQAKPFIYIDPKVTQPSIDWIIKKQNSDGTFQEPGRVIHKAMKGGVTNDITLAAFVLIAMQESGVTSSSVTSAITKTQQYLEDKISTISSSYTMAIVNYALTLTRSTAAKTAFAKLKQMAMTKDGATYWSAVKEAGKQTGRWYPPYGQSNSLNIEATSYALMTYVLNKELAAAAPIAKWLSMQRNSMGGFSSTQDTCVALEALSRYAAMVYGSDLNADIYIRSTNNTSFLKHFKINNANAVVLQQTDVPAGQGDIMLEANGTGIGLVQLGVQYYVVKDPLDQSFEVEVTVLDHSTTEIIYVKSCGRWNSGGTSGMAIMEIGVPSGFSANQNKLREIVKSNTLSIKRYEMSGSHVVLYFDELTNNKKCVTVMMERTVPVGLLKPVPVKVFDYYEPEKQASAFYKVSKLSTGSLCNACSSCVGCTSGSAKSSYSFVLIALITLLLANMY</sequence>
<dbReference type="InterPro" id="IPR008930">
    <property type="entry name" value="Terpenoid_cyclase/PrenylTrfase"/>
</dbReference>
<dbReference type="SMART" id="SM01360">
    <property type="entry name" value="A2M"/>
    <property type="match status" value="1"/>
</dbReference>
<dbReference type="InterPro" id="IPR050473">
    <property type="entry name" value="A2M/Complement_sys"/>
</dbReference>
<dbReference type="Pfam" id="PF17791">
    <property type="entry name" value="MG3"/>
    <property type="match status" value="1"/>
</dbReference>
<dbReference type="EMBL" id="DS985244">
    <property type="protein sequence ID" value="EDV25555.1"/>
    <property type="molecule type" value="Genomic_DNA"/>
</dbReference>
<dbReference type="InterPro" id="IPR047565">
    <property type="entry name" value="Alpha-macroglob_thiol-ester_cl"/>
</dbReference>
<dbReference type="InterPro" id="IPR001599">
    <property type="entry name" value="Macroglobln_a2"/>
</dbReference>
<dbReference type="PANTHER" id="PTHR11412">
    <property type="entry name" value="MACROGLOBULIN / COMPLEMENT"/>
    <property type="match status" value="1"/>
</dbReference>
<evidence type="ECO:0000256" key="1">
    <source>
        <dbReference type="ARBA" id="ARBA00010952"/>
    </source>
</evidence>
<dbReference type="PhylomeDB" id="B3RVT5"/>
<dbReference type="SUPFAM" id="SSF48239">
    <property type="entry name" value="Terpenoid cyclases/Protein prenyltransferases"/>
    <property type="match status" value="1"/>
</dbReference>
<feature type="signal peptide" evidence="8">
    <location>
        <begin position="1"/>
        <end position="22"/>
    </location>
</feature>
<dbReference type="Proteomes" id="UP000009022">
    <property type="component" value="Unassembled WGS sequence"/>
</dbReference>
<dbReference type="InterPro" id="IPR009048">
    <property type="entry name" value="A-macroglobulin_rcpt-bd"/>
</dbReference>
<dbReference type="Pfam" id="PF00207">
    <property type="entry name" value="A2M"/>
    <property type="match status" value="1"/>
</dbReference>
<dbReference type="SMART" id="SM01359">
    <property type="entry name" value="A2M_N_2"/>
    <property type="match status" value="1"/>
</dbReference>
<feature type="domain" description="Alpha-2-macroglobulin" evidence="10">
    <location>
        <begin position="623"/>
        <end position="714"/>
    </location>
</feature>
<evidence type="ECO:0000259" key="10">
    <source>
        <dbReference type="SMART" id="SM01360"/>
    </source>
</evidence>
<dbReference type="InParanoid" id="B3RVT5"/>
<dbReference type="CDD" id="cd02897">
    <property type="entry name" value="A2M_2"/>
    <property type="match status" value="1"/>
</dbReference>
<protein>
    <recommendedName>
        <fullName evidence="14">CD109 antigen</fullName>
    </recommendedName>
</protein>
<gene>
    <name evidence="12" type="ORF">TRIADDRAFT_55768</name>
</gene>
<dbReference type="Gene3D" id="2.60.40.1940">
    <property type="match status" value="1"/>
</dbReference>
<evidence type="ECO:0000256" key="3">
    <source>
        <dbReference type="ARBA" id="ARBA00022729"/>
    </source>
</evidence>
<dbReference type="PROSITE" id="PS00477">
    <property type="entry name" value="ALPHA_2_MACROGLOBULIN"/>
    <property type="match status" value="1"/>
</dbReference>
<dbReference type="InterPro" id="IPR041813">
    <property type="entry name" value="A2M_TED"/>
</dbReference>
<dbReference type="Gene3D" id="6.20.50.160">
    <property type="match status" value="1"/>
</dbReference>
<keyword evidence="3 8" id="KW-0732">Signal</keyword>
<dbReference type="GeneID" id="6753299"/>
<evidence type="ECO:0008006" key="14">
    <source>
        <dbReference type="Google" id="ProtNLM"/>
    </source>
</evidence>
<dbReference type="PANTHER" id="PTHR11412:SF136">
    <property type="entry name" value="CD109 ANTIGEN"/>
    <property type="match status" value="1"/>
</dbReference>
<feature type="domain" description="Alpha-macroglobulin receptor-binding" evidence="11">
    <location>
        <begin position="1239"/>
        <end position="1328"/>
    </location>
</feature>
<keyword evidence="7" id="KW-0325">Glycoprotein</keyword>
<dbReference type="HOGENOM" id="CLU_001634_5_3_1"/>
<dbReference type="SMART" id="SM01361">
    <property type="entry name" value="A2M_recep"/>
    <property type="match status" value="1"/>
</dbReference>
<dbReference type="InterPro" id="IPR041555">
    <property type="entry name" value="MG3"/>
</dbReference>
<keyword evidence="13" id="KW-1185">Reference proteome</keyword>
<evidence type="ECO:0000256" key="5">
    <source>
        <dbReference type="ARBA" id="ARBA00022966"/>
    </source>
</evidence>
<dbReference type="Pfam" id="PF07677">
    <property type="entry name" value="A2M_recep"/>
    <property type="match status" value="1"/>
</dbReference>
<proteinExistence type="inferred from homology"/>
<dbReference type="FunCoup" id="B3RVT5">
    <property type="interactions" value="401"/>
</dbReference>
<dbReference type="GO" id="GO:0005615">
    <property type="term" value="C:extracellular space"/>
    <property type="evidence" value="ECO:0007669"/>
    <property type="project" value="InterPro"/>
</dbReference>
<evidence type="ECO:0000256" key="2">
    <source>
        <dbReference type="ARBA" id="ARBA00022690"/>
    </source>
</evidence>
<dbReference type="GO" id="GO:0004867">
    <property type="term" value="F:serine-type endopeptidase inhibitor activity"/>
    <property type="evidence" value="ECO:0007669"/>
    <property type="project" value="UniProtKB-KW"/>
</dbReference>
<evidence type="ECO:0000256" key="6">
    <source>
        <dbReference type="ARBA" id="ARBA00023157"/>
    </source>
</evidence>
<dbReference type="InterPro" id="IPR013783">
    <property type="entry name" value="Ig-like_fold"/>
</dbReference>
<keyword evidence="4" id="KW-0722">Serine protease inhibitor</keyword>
<comment type="similarity">
    <text evidence="1">Belongs to the protease inhibitor I39 (alpha-2-macroglobulin) family.</text>
</comment>
<dbReference type="SMART" id="SM01419">
    <property type="entry name" value="Thiol-ester_cl"/>
    <property type="match status" value="1"/>
</dbReference>
<dbReference type="Gene3D" id="2.60.40.10">
    <property type="entry name" value="Immunoglobulins"/>
    <property type="match status" value="3"/>
</dbReference>
<dbReference type="RefSeq" id="XP_002111588.1">
    <property type="nucleotide sequence ID" value="XM_002111552.1"/>
</dbReference>
<dbReference type="FunFam" id="1.50.10.20:FF:000001">
    <property type="entry name" value="CD109 isoform 1"/>
    <property type="match status" value="1"/>
</dbReference>
<dbReference type="CTD" id="6753299"/>
<dbReference type="eggNOG" id="KOG1366">
    <property type="taxonomic scope" value="Eukaryota"/>
</dbReference>
<dbReference type="Pfam" id="PF07678">
    <property type="entry name" value="TED_complement"/>
    <property type="match status" value="1"/>
</dbReference>
<keyword evidence="2" id="KW-0646">Protease inhibitor</keyword>
<dbReference type="Gene3D" id="2.60.120.1540">
    <property type="match status" value="1"/>
</dbReference>
<dbReference type="OrthoDB" id="9998011at2759"/>
<evidence type="ECO:0000256" key="8">
    <source>
        <dbReference type="SAM" id="SignalP"/>
    </source>
</evidence>
<dbReference type="InterPro" id="IPR011626">
    <property type="entry name" value="Alpha-macroglobulin_TED"/>
</dbReference>
<evidence type="ECO:0000259" key="11">
    <source>
        <dbReference type="SMART" id="SM01361"/>
    </source>
</evidence>
<dbReference type="Gene3D" id="2.60.40.690">
    <property type="entry name" value="Alpha-macroglobulin, receptor-binding domain"/>
    <property type="match status" value="1"/>
</dbReference>
<dbReference type="SUPFAM" id="SSF49410">
    <property type="entry name" value="Alpha-macroglobulin receptor domain"/>
    <property type="match status" value="1"/>
</dbReference>
<dbReference type="InterPro" id="IPR019742">
    <property type="entry name" value="MacrogloblnA2_CS"/>
</dbReference>
<feature type="domain" description="Alpha-2-macroglobulin bait region" evidence="9">
    <location>
        <begin position="368"/>
        <end position="504"/>
    </location>
</feature>
<dbReference type="KEGG" id="tad:TRIADDRAFT_55768"/>
<evidence type="ECO:0000313" key="13">
    <source>
        <dbReference type="Proteomes" id="UP000009022"/>
    </source>
</evidence>
<dbReference type="Pfam" id="PF07703">
    <property type="entry name" value="A2M_BRD"/>
    <property type="match status" value="1"/>
</dbReference>
<dbReference type="InterPro" id="IPR014756">
    <property type="entry name" value="Ig_E-set"/>
</dbReference>